<dbReference type="RefSeq" id="WP_055744991.1">
    <property type="nucleotide sequence ID" value="NZ_LJJB01000010.1"/>
</dbReference>
<comment type="subcellular location">
    <subcellularLocation>
        <location evidence="1 8">Cell membrane</location>
        <topology evidence="1 8">Multi-pass membrane protein</topology>
    </subcellularLocation>
</comment>
<evidence type="ECO:0000256" key="5">
    <source>
        <dbReference type="ARBA" id="ARBA00022692"/>
    </source>
</evidence>
<feature type="transmembrane region" description="Helical" evidence="8">
    <location>
        <begin position="111"/>
        <end position="130"/>
    </location>
</feature>
<organism evidence="10 11">
    <name type="scientific">Brevibacillus choshinensis</name>
    <dbReference type="NCBI Taxonomy" id="54911"/>
    <lineage>
        <taxon>Bacteria</taxon>
        <taxon>Bacillati</taxon>
        <taxon>Bacillota</taxon>
        <taxon>Bacilli</taxon>
        <taxon>Bacillales</taxon>
        <taxon>Paenibacillaceae</taxon>
        <taxon>Brevibacillus</taxon>
    </lineage>
</organism>
<comment type="caution">
    <text evidence="10">The sequence shown here is derived from an EMBL/GenBank/DDBJ whole genome shotgun (WGS) entry which is preliminary data.</text>
</comment>
<evidence type="ECO:0000256" key="4">
    <source>
        <dbReference type="ARBA" id="ARBA00022475"/>
    </source>
</evidence>
<dbReference type="InterPro" id="IPR035906">
    <property type="entry name" value="MetI-like_sf"/>
</dbReference>
<evidence type="ECO:0000256" key="1">
    <source>
        <dbReference type="ARBA" id="ARBA00004651"/>
    </source>
</evidence>
<accession>A0ABR5N5L4</accession>
<feature type="transmembrane region" description="Helical" evidence="8">
    <location>
        <begin position="69"/>
        <end position="90"/>
    </location>
</feature>
<dbReference type="CDD" id="cd06261">
    <property type="entry name" value="TM_PBP2"/>
    <property type="match status" value="1"/>
</dbReference>
<reference evidence="10 11" key="1">
    <citation type="submission" date="2015-09" db="EMBL/GenBank/DDBJ databases">
        <title>Genome sequencing project for genomic taxonomy and phylogenomics of Bacillus-like bacteria.</title>
        <authorList>
            <person name="Liu B."/>
            <person name="Wang J."/>
            <person name="Zhu Y."/>
            <person name="Liu G."/>
            <person name="Chen Q."/>
            <person name="Chen Z."/>
            <person name="Lan J."/>
            <person name="Che J."/>
            <person name="Ge C."/>
            <person name="Shi H."/>
            <person name="Pan Z."/>
            <person name="Liu X."/>
        </authorList>
    </citation>
    <scope>NUCLEOTIDE SEQUENCE [LARGE SCALE GENOMIC DNA]</scope>
    <source>
        <strain evidence="10 11">DSM 8552</strain>
    </source>
</reference>
<evidence type="ECO:0000313" key="11">
    <source>
        <dbReference type="Proteomes" id="UP000051063"/>
    </source>
</evidence>
<keyword evidence="11" id="KW-1185">Reference proteome</keyword>
<keyword evidence="5 8" id="KW-0812">Transmembrane</keyword>
<dbReference type="PANTHER" id="PTHR42929:SF1">
    <property type="entry name" value="INNER MEMBRANE ABC TRANSPORTER PERMEASE PROTEIN YDCU-RELATED"/>
    <property type="match status" value="1"/>
</dbReference>
<proteinExistence type="inferred from homology"/>
<protein>
    <submittedName>
        <fullName evidence="10">ABC transporter permease</fullName>
    </submittedName>
</protein>
<dbReference type="PANTHER" id="PTHR42929">
    <property type="entry name" value="INNER MEMBRANE ABC TRANSPORTER PERMEASE PROTEIN YDCU-RELATED-RELATED"/>
    <property type="match status" value="1"/>
</dbReference>
<evidence type="ECO:0000313" key="10">
    <source>
        <dbReference type="EMBL" id="KQL45922.1"/>
    </source>
</evidence>
<dbReference type="PROSITE" id="PS50928">
    <property type="entry name" value="ABC_TM1"/>
    <property type="match status" value="1"/>
</dbReference>
<dbReference type="InterPro" id="IPR000515">
    <property type="entry name" value="MetI-like"/>
</dbReference>
<evidence type="ECO:0000256" key="3">
    <source>
        <dbReference type="ARBA" id="ARBA00022448"/>
    </source>
</evidence>
<evidence type="ECO:0000256" key="2">
    <source>
        <dbReference type="ARBA" id="ARBA00007069"/>
    </source>
</evidence>
<feature type="domain" description="ABC transmembrane type-1" evidence="9">
    <location>
        <begin position="65"/>
        <end position="273"/>
    </location>
</feature>
<dbReference type="Pfam" id="PF00528">
    <property type="entry name" value="BPD_transp_1"/>
    <property type="match status" value="1"/>
</dbReference>
<dbReference type="Gene3D" id="1.10.3720.10">
    <property type="entry name" value="MetI-like"/>
    <property type="match status" value="1"/>
</dbReference>
<evidence type="ECO:0000259" key="9">
    <source>
        <dbReference type="PROSITE" id="PS50928"/>
    </source>
</evidence>
<feature type="transmembrane region" description="Helical" evidence="8">
    <location>
        <begin position="254"/>
        <end position="272"/>
    </location>
</feature>
<name>A0ABR5N5L4_BRECH</name>
<dbReference type="EMBL" id="LJJB01000010">
    <property type="protein sequence ID" value="KQL45922.1"/>
    <property type="molecule type" value="Genomic_DNA"/>
</dbReference>
<keyword evidence="6 8" id="KW-1133">Transmembrane helix</keyword>
<keyword evidence="3 8" id="KW-0813">Transport</keyword>
<feature type="transmembrane region" description="Helical" evidence="8">
    <location>
        <begin position="194"/>
        <end position="216"/>
    </location>
</feature>
<comment type="similarity">
    <text evidence="2">Belongs to the binding-protein-dependent transport system permease family. CysTW subfamily.</text>
</comment>
<sequence>MCLKLHKSHVWLLLSLVPFAILVICFQVLPLIVMFLESFRGDGGVGWGLDQYTKALTSKYYLLGLKNSVLISFCASAIGIVVALFAAYSITRFSRRMRDFLLMLSNMTSNFSGVPLAFAYIIILGSNGLFTLLFKQLGWTTLASIDLFSWFGLVCVYVYFQIPLAILLLYPTYYGIQVQWRESASLLGASTPQFWRHIGLPVIMPGIVGTFSILFANAMGAYATAYALVGGNYNLIAIRIGSLVAGDVAARPELAGALAVILAFTMVSAMLINEWMMRRVRRELG</sequence>
<feature type="transmembrane region" description="Helical" evidence="8">
    <location>
        <begin position="150"/>
        <end position="173"/>
    </location>
</feature>
<evidence type="ECO:0000256" key="8">
    <source>
        <dbReference type="RuleBase" id="RU363032"/>
    </source>
</evidence>
<feature type="transmembrane region" description="Helical" evidence="8">
    <location>
        <begin position="12"/>
        <end position="36"/>
    </location>
</feature>
<evidence type="ECO:0000256" key="6">
    <source>
        <dbReference type="ARBA" id="ARBA00022989"/>
    </source>
</evidence>
<gene>
    <name evidence="10" type="ORF">AN963_12940</name>
</gene>
<dbReference type="SUPFAM" id="SSF161098">
    <property type="entry name" value="MetI-like"/>
    <property type="match status" value="1"/>
</dbReference>
<keyword evidence="7 8" id="KW-0472">Membrane</keyword>
<dbReference type="Proteomes" id="UP000051063">
    <property type="component" value="Unassembled WGS sequence"/>
</dbReference>
<keyword evidence="4" id="KW-1003">Cell membrane</keyword>
<evidence type="ECO:0000256" key="7">
    <source>
        <dbReference type="ARBA" id="ARBA00023136"/>
    </source>
</evidence>